<comment type="caution">
    <text evidence="1">The sequence shown here is derived from an EMBL/GenBank/DDBJ whole genome shotgun (WGS) entry which is preliminary data.</text>
</comment>
<gene>
    <name evidence="1" type="ORF">R54839_PPFHFPJH_00543</name>
</gene>
<dbReference type="Proteomes" id="UP001314261">
    <property type="component" value="Unassembled WGS sequence"/>
</dbReference>
<name>A0ABM9MQP0_9LACO</name>
<keyword evidence="2" id="KW-1185">Reference proteome</keyword>
<evidence type="ECO:0000313" key="1">
    <source>
        <dbReference type="EMBL" id="CAK1233284.1"/>
    </source>
</evidence>
<proteinExistence type="predicted"/>
<protein>
    <submittedName>
        <fullName evidence="1">Uncharacterized protein</fullName>
    </submittedName>
</protein>
<organism evidence="1 2">
    <name type="scientific">Fructobacillus fructosus</name>
    <dbReference type="NCBI Taxonomy" id="1631"/>
    <lineage>
        <taxon>Bacteria</taxon>
        <taxon>Bacillati</taxon>
        <taxon>Bacillota</taxon>
        <taxon>Bacilli</taxon>
        <taxon>Lactobacillales</taxon>
        <taxon>Lactobacillaceae</taxon>
        <taxon>Fructobacillus</taxon>
    </lineage>
</organism>
<dbReference type="RefSeq" id="WP_338345972.1">
    <property type="nucleotide sequence ID" value="NZ_CAUZLO010000010.1"/>
</dbReference>
<reference evidence="1 2" key="1">
    <citation type="submission" date="2023-10" db="EMBL/GenBank/DDBJ databases">
        <authorList>
            <person name="Botero Cardona J."/>
        </authorList>
    </citation>
    <scope>NUCLEOTIDE SEQUENCE [LARGE SCALE GENOMIC DNA]</scope>
    <source>
        <strain evidence="1 2">R-54839</strain>
    </source>
</reference>
<sequence length="83" mass="9253">MTLDTITPCIKIQKVNGMMGMDMYIEYQDNITVTEMSGEVTTGILFDLELGTDEEMDDVLVVKTKSGDLKKIGTSWILDIDSI</sequence>
<accession>A0ABM9MQP0</accession>
<evidence type="ECO:0000313" key="2">
    <source>
        <dbReference type="Proteomes" id="UP001314261"/>
    </source>
</evidence>
<dbReference type="EMBL" id="CAUZLR010000002">
    <property type="protein sequence ID" value="CAK1233284.1"/>
    <property type="molecule type" value="Genomic_DNA"/>
</dbReference>